<dbReference type="GeneID" id="73046771"/>
<comment type="caution">
    <text evidence="2">The sequence shown here is derived from an EMBL/GenBank/DDBJ whole genome shotgun (WGS) entry which is preliminary data.</text>
</comment>
<dbReference type="SUPFAM" id="SSF50952">
    <property type="entry name" value="Soluble quinoprotein glucose dehydrogenase"/>
    <property type="match status" value="1"/>
</dbReference>
<accession>A0ABD5Q6C8</accession>
<keyword evidence="2" id="KW-0560">Oxidoreductase</keyword>
<dbReference type="GO" id="GO:0016491">
    <property type="term" value="F:oxidoreductase activity"/>
    <property type="evidence" value="ECO:0007669"/>
    <property type="project" value="UniProtKB-KW"/>
</dbReference>
<organism evidence="2 3">
    <name type="scientific">Halorussus aquaticus</name>
    <dbReference type="NCBI Taxonomy" id="2953748"/>
    <lineage>
        <taxon>Archaea</taxon>
        <taxon>Methanobacteriati</taxon>
        <taxon>Methanobacteriota</taxon>
        <taxon>Stenosarchaea group</taxon>
        <taxon>Halobacteria</taxon>
        <taxon>Halobacteriales</taxon>
        <taxon>Haladaptataceae</taxon>
        <taxon>Halorussus</taxon>
    </lineage>
</organism>
<dbReference type="PANTHER" id="PTHR19328:SF13">
    <property type="entry name" value="HIPL1 PROTEIN"/>
    <property type="match status" value="1"/>
</dbReference>
<dbReference type="InterPro" id="IPR011041">
    <property type="entry name" value="Quinoprot_gluc/sorb_DH_b-prop"/>
</dbReference>
<evidence type="ECO:0000259" key="1">
    <source>
        <dbReference type="Pfam" id="PF07995"/>
    </source>
</evidence>
<gene>
    <name evidence="2" type="ORF">ACFO9K_17925</name>
</gene>
<feature type="domain" description="Glucose/Sorbosone dehydrogenase" evidence="1">
    <location>
        <begin position="48"/>
        <end position="355"/>
    </location>
</feature>
<sequence length="371" mass="40206">MQRRVYLRSLTATMGAVGATGCLRTAGDEPTTTTEQPRFRTETVTMELEVPWGAAFAPDGDLYLTERPGRVQRVAHENGRKEQIADLTDVVAARGEGGLLGLAIHPENSDVAYTYQTYESENGLANRVVRHRISDDFVRESVVLDGIPAASIHDGGRIAFGPGGSSDASDGALYVTTGDAGESGLAQDRDSLAGKVLRLTPDGEPHPDNPFGNAVFTYGHRNPQGLAWREGTLFGTEHGPSSDDEINVLRAGNNYGWPEAMGPTDGRRFTDPIESYTPTIAPGSATFYHGPVEDWRGDFFFGTLAGTHLHRVRIDDTGNVVGQQRLLDGKYGRLRTVFTGPEDHLYVTTSNRDGRGTPAPQDDRVLRIQPA</sequence>
<reference evidence="2 3" key="1">
    <citation type="journal article" date="2019" name="Int. J. Syst. Evol. Microbiol.">
        <title>The Global Catalogue of Microorganisms (GCM) 10K type strain sequencing project: providing services to taxonomists for standard genome sequencing and annotation.</title>
        <authorList>
            <consortium name="The Broad Institute Genomics Platform"/>
            <consortium name="The Broad Institute Genome Sequencing Center for Infectious Disease"/>
            <person name="Wu L."/>
            <person name="Ma J."/>
        </authorList>
    </citation>
    <scope>NUCLEOTIDE SEQUENCE [LARGE SCALE GENOMIC DNA]</scope>
    <source>
        <strain evidence="2 3">XZYJ18</strain>
    </source>
</reference>
<dbReference type="AlphaFoldDB" id="A0ABD5Q6C8"/>
<protein>
    <submittedName>
        <fullName evidence="2">PQQ-dependent sugar dehydrogenase</fullName>
        <ecNumber evidence="2">1.1.5.-</ecNumber>
    </submittedName>
</protein>
<dbReference type="Proteomes" id="UP001595945">
    <property type="component" value="Unassembled WGS sequence"/>
</dbReference>
<dbReference type="InterPro" id="IPR012938">
    <property type="entry name" value="Glc/Sorbosone_DH"/>
</dbReference>
<evidence type="ECO:0000313" key="3">
    <source>
        <dbReference type="Proteomes" id="UP001595945"/>
    </source>
</evidence>
<dbReference type="RefSeq" id="WP_254268241.1">
    <property type="nucleotide sequence ID" value="NZ_CP100400.1"/>
</dbReference>
<evidence type="ECO:0000313" key="2">
    <source>
        <dbReference type="EMBL" id="MFC4826135.1"/>
    </source>
</evidence>
<name>A0ABD5Q6C8_9EURY</name>
<dbReference type="EC" id="1.1.5.-" evidence="2"/>
<dbReference type="PANTHER" id="PTHR19328">
    <property type="entry name" value="HEDGEHOG-INTERACTING PROTEIN"/>
    <property type="match status" value="1"/>
</dbReference>
<dbReference type="InterPro" id="IPR011042">
    <property type="entry name" value="6-blade_b-propeller_TolB-like"/>
</dbReference>
<proteinExistence type="predicted"/>
<dbReference type="Gene3D" id="2.120.10.30">
    <property type="entry name" value="TolB, C-terminal domain"/>
    <property type="match status" value="1"/>
</dbReference>
<dbReference type="EMBL" id="JBHSHT010000002">
    <property type="protein sequence ID" value="MFC4826135.1"/>
    <property type="molecule type" value="Genomic_DNA"/>
</dbReference>
<dbReference type="PROSITE" id="PS51257">
    <property type="entry name" value="PROKAR_LIPOPROTEIN"/>
    <property type="match status" value="1"/>
</dbReference>
<keyword evidence="3" id="KW-1185">Reference proteome</keyword>
<dbReference type="Pfam" id="PF07995">
    <property type="entry name" value="GSDH"/>
    <property type="match status" value="1"/>
</dbReference>